<keyword evidence="10 11" id="KW-0694">RNA-binding</keyword>
<dbReference type="PIRSF" id="PIRSF000813">
    <property type="entry name" value="CCA_bact"/>
    <property type="match status" value="1"/>
</dbReference>
<organism evidence="14 15">
    <name type="scientific">Cobetia amphilecti</name>
    <dbReference type="NCBI Taxonomy" id="1055104"/>
    <lineage>
        <taxon>Bacteria</taxon>
        <taxon>Pseudomonadati</taxon>
        <taxon>Pseudomonadota</taxon>
        <taxon>Gammaproteobacteria</taxon>
        <taxon>Oceanospirillales</taxon>
        <taxon>Halomonadaceae</taxon>
        <taxon>Cobetia</taxon>
    </lineage>
</organism>
<keyword evidence="7" id="KW-0692">RNA repair</keyword>
<evidence type="ECO:0000256" key="1">
    <source>
        <dbReference type="ARBA" id="ARBA00001946"/>
    </source>
</evidence>
<dbReference type="InterPro" id="IPR032828">
    <property type="entry name" value="PolyA_RNA-bd"/>
</dbReference>
<dbReference type="Pfam" id="PF12627">
    <property type="entry name" value="PolyA_pol_RNAbd"/>
    <property type="match status" value="1"/>
</dbReference>
<evidence type="ECO:0000256" key="9">
    <source>
        <dbReference type="ARBA" id="ARBA00022842"/>
    </source>
</evidence>
<name>A0AAP4U3D4_9GAMM</name>
<evidence type="ECO:0000256" key="6">
    <source>
        <dbReference type="ARBA" id="ARBA00022741"/>
    </source>
</evidence>
<evidence type="ECO:0000256" key="5">
    <source>
        <dbReference type="ARBA" id="ARBA00022723"/>
    </source>
</evidence>
<accession>A0AAP4U3D4</accession>
<dbReference type="SUPFAM" id="SSF81891">
    <property type="entry name" value="Poly A polymerase C-terminal region-like"/>
    <property type="match status" value="1"/>
</dbReference>
<dbReference type="GO" id="GO:0004810">
    <property type="term" value="F:CCA tRNA nucleotidyltransferase activity"/>
    <property type="evidence" value="ECO:0007669"/>
    <property type="project" value="InterPro"/>
</dbReference>
<comment type="similarity">
    <text evidence="11">Belongs to the tRNA nucleotidyltransferase/poly(A) polymerase family.</text>
</comment>
<dbReference type="GO" id="GO:0042245">
    <property type="term" value="P:RNA repair"/>
    <property type="evidence" value="ECO:0007669"/>
    <property type="project" value="UniProtKB-KW"/>
</dbReference>
<comment type="cofactor">
    <cofactor evidence="1">
        <name>Mg(2+)</name>
        <dbReference type="ChEBI" id="CHEBI:18420"/>
    </cofactor>
</comment>
<proteinExistence type="inferred from homology"/>
<dbReference type="GO" id="GO:0046872">
    <property type="term" value="F:metal ion binding"/>
    <property type="evidence" value="ECO:0007669"/>
    <property type="project" value="UniProtKB-KW"/>
</dbReference>
<dbReference type="InterPro" id="IPR050124">
    <property type="entry name" value="tRNA_CCA-adding_enzyme"/>
</dbReference>
<evidence type="ECO:0000256" key="10">
    <source>
        <dbReference type="ARBA" id="ARBA00022884"/>
    </source>
</evidence>
<dbReference type="Proteomes" id="UP001170481">
    <property type="component" value="Unassembled WGS sequence"/>
</dbReference>
<dbReference type="RefSeq" id="WP_303594877.1">
    <property type="nucleotide sequence ID" value="NZ_JAUORK010000021.1"/>
</dbReference>
<dbReference type="EMBL" id="JAUORK010000021">
    <property type="protein sequence ID" value="MDO6673218.1"/>
    <property type="molecule type" value="Genomic_DNA"/>
</dbReference>
<protein>
    <submittedName>
        <fullName evidence="14">Polynucleotide adenylyltransferase</fullName>
    </submittedName>
</protein>
<reference evidence="14" key="1">
    <citation type="submission" date="2023-07" db="EMBL/GenBank/DDBJ databases">
        <title>Genome content predicts the carbon catabolic preferences of heterotrophic bacteria.</title>
        <authorList>
            <person name="Gralka M."/>
        </authorList>
    </citation>
    <scope>NUCLEOTIDE SEQUENCE</scope>
    <source>
        <strain evidence="14">C2R13</strain>
    </source>
</reference>
<dbReference type="GO" id="GO:0001680">
    <property type="term" value="P:tRNA 3'-terminal CCA addition"/>
    <property type="evidence" value="ECO:0007669"/>
    <property type="project" value="InterPro"/>
</dbReference>
<evidence type="ECO:0000256" key="7">
    <source>
        <dbReference type="ARBA" id="ARBA00022800"/>
    </source>
</evidence>
<evidence type="ECO:0000313" key="14">
    <source>
        <dbReference type="EMBL" id="MDO6673218.1"/>
    </source>
</evidence>
<dbReference type="GO" id="GO:0003723">
    <property type="term" value="F:RNA binding"/>
    <property type="evidence" value="ECO:0007669"/>
    <property type="project" value="UniProtKB-KW"/>
</dbReference>
<gene>
    <name evidence="14" type="ORF">Q4535_13970</name>
</gene>
<dbReference type="SUPFAM" id="SSF81301">
    <property type="entry name" value="Nucleotidyltransferase"/>
    <property type="match status" value="1"/>
</dbReference>
<dbReference type="InterPro" id="IPR043519">
    <property type="entry name" value="NT_sf"/>
</dbReference>
<keyword evidence="2 11" id="KW-0808">Transferase</keyword>
<evidence type="ECO:0000256" key="4">
    <source>
        <dbReference type="ARBA" id="ARBA00022695"/>
    </source>
</evidence>
<keyword evidence="8" id="KW-0067">ATP-binding</keyword>
<evidence type="ECO:0000259" key="13">
    <source>
        <dbReference type="Pfam" id="PF12627"/>
    </source>
</evidence>
<sequence>MTQTTPSSLTDSRYRLLSGLEVYRVGGAVRDARLGWPWHECDFVVVGATVEDMQARGFRPVGRDFPVFLHPQTQEEYALARTERKSGHGYVGFSVHASPDVTLEEDLIRRDLTINAMAEPLDSTPGQGEVIDPYGGLADLEARVLRHVSSAFSEDPLRVLRVARFLARYQGLGFTVAEETRQMMVAMVESGEVSHLVAERVWKETEKALGEASPEAYFQLLDELGALAVLMPPLTRDAEQLTAALARLDRLPRQLVDEAEMVCWRMARLVEHLSRDEIDALAQDLRLPSAVRDAAQQARLCRELNEASRREGGVSAADLKAWLDGVDAWRRGERQPVLVALLAVEDKGLARLGNAVWQAATAVSPQSLVEQGLKGAEIGRALSEQRQQAIEQALSEWQAMPEVHAPHCGCGHSH</sequence>
<keyword evidence="6" id="KW-0547">Nucleotide-binding</keyword>
<evidence type="ECO:0000313" key="15">
    <source>
        <dbReference type="Proteomes" id="UP001170481"/>
    </source>
</evidence>
<keyword evidence="5" id="KW-0479">Metal-binding</keyword>
<evidence type="ECO:0000259" key="12">
    <source>
        <dbReference type="Pfam" id="PF01743"/>
    </source>
</evidence>
<comment type="caution">
    <text evidence="14">The sequence shown here is derived from an EMBL/GenBank/DDBJ whole genome shotgun (WGS) entry which is preliminary data.</text>
</comment>
<dbReference type="InterPro" id="IPR002646">
    <property type="entry name" value="PolA_pol_head_dom"/>
</dbReference>
<dbReference type="Gene3D" id="3.30.460.10">
    <property type="entry name" value="Beta Polymerase, domain 2"/>
    <property type="match status" value="1"/>
</dbReference>
<evidence type="ECO:0000256" key="11">
    <source>
        <dbReference type="RuleBase" id="RU003953"/>
    </source>
</evidence>
<dbReference type="Gene3D" id="1.10.3090.10">
    <property type="entry name" value="cca-adding enzyme, domain 2"/>
    <property type="match status" value="1"/>
</dbReference>
<dbReference type="PANTHER" id="PTHR47545:SF1">
    <property type="entry name" value="MULTIFUNCTIONAL CCA PROTEIN"/>
    <property type="match status" value="1"/>
</dbReference>
<dbReference type="PANTHER" id="PTHR47545">
    <property type="entry name" value="MULTIFUNCTIONAL CCA PROTEIN"/>
    <property type="match status" value="1"/>
</dbReference>
<dbReference type="CDD" id="cd05398">
    <property type="entry name" value="NT_ClassII-CCAase"/>
    <property type="match status" value="1"/>
</dbReference>
<dbReference type="AlphaFoldDB" id="A0AAP4U3D4"/>
<feature type="domain" description="tRNA nucleotidyltransferase/poly(A) polymerase RNA and SrmB- binding" evidence="13">
    <location>
        <begin position="173"/>
        <end position="234"/>
    </location>
</feature>
<keyword evidence="9" id="KW-0460">Magnesium</keyword>
<keyword evidence="4 14" id="KW-0548">Nucleotidyltransferase</keyword>
<dbReference type="GO" id="GO:0005524">
    <property type="term" value="F:ATP binding"/>
    <property type="evidence" value="ECO:0007669"/>
    <property type="project" value="UniProtKB-KW"/>
</dbReference>
<feature type="domain" description="Poly A polymerase head" evidence="12">
    <location>
        <begin position="23"/>
        <end position="146"/>
    </location>
</feature>
<evidence type="ECO:0000256" key="8">
    <source>
        <dbReference type="ARBA" id="ARBA00022840"/>
    </source>
</evidence>
<dbReference type="InterPro" id="IPR012006">
    <property type="entry name" value="CCA_bact"/>
</dbReference>
<evidence type="ECO:0000256" key="2">
    <source>
        <dbReference type="ARBA" id="ARBA00022679"/>
    </source>
</evidence>
<dbReference type="Pfam" id="PF01743">
    <property type="entry name" value="PolyA_pol"/>
    <property type="match status" value="1"/>
</dbReference>
<keyword evidence="3" id="KW-0819">tRNA processing</keyword>
<evidence type="ECO:0000256" key="3">
    <source>
        <dbReference type="ARBA" id="ARBA00022694"/>
    </source>
</evidence>